<dbReference type="EMBL" id="ML977576">
    <property type="protein sequence ID" value="KAF2002746.1"/>
    <property type="molecule type" value="Genomic_DNA"/>
</dbReference>
<sequence length="64" mass="7127">MGWRRNSSNEPGLASQFAFMIPLFLLFKSFSLSIMPGWHGGQVTGHSSAENGVGHPRELIFYET</sequence>
<gene>
    <name evidence="2" type="ORF">P154DRAFT_137329</name>
</gene>
<evidence type="ECO:0000313" key="2">
    <source>
        <dbReference type="EMBL" id="KAF2002746.1"/>
    </source>
</evidence>
<organism evidence="2 3">
    <name type="scientific">Amniculicola lignicola CBS 123094</name>
    <dbReference type="NCBI Taxonomy" id="1392246"/>
    <lineage>
        <taxon>Eukaryota</taxon>
        <taxon>Fungi</taxon>
        <taxon>Dikarya</taxon>
        <taxon>Ascomycota</taxon>
        <taxon>Pezizomycotina</taxon>
        <taxon>Dothideomycetes</taxon>
        <taxon>Pleosporomycetidae</taxon>
        <taxon>Pleosporales</taxon>
        <taxon>Amniculicolaceae</taxon>
        <taxon>Amniculicola</taxon>
    </lineage>
</organism>
<dbReference type="AlphaFoldDB" id="A0A6A5WYV7"/>
<evidence type="ECO:0000256" key="1">
    <source>
        <dbReference type="SAM" id="Phobius"/>
    </source>
</evidence>
<accession>A0A6A5WYV7</accession>
<keyword evidence="3" id="KW-1185">Reference proteome</keyword>
<keyword evidence="1" id="KW-1133">Transmembrane helix</keyword>
<evidence type="ECO:0000313" key="3">
    <source>
        <dbReference type="Proteomes" id="UP000799779"/>
    </source>
</evidence>
<keyword evidence="1" id="KW-0472">Membrane</keyword>
<protein>
    <submittedName>
        <fullName evidence="2">Uncharacterized protein</fullName>
    </submittedName>
</protein>
<keyword evidence="1" id="KW-0812">Transmembrane</keyword>
<proteinExistence type="predicted"/>
<feature type="transmembrane region" description="Helical" evidence="1">
    <location>
        <begin position="12"/>
        <end position="30"/>
    </location>
</feature>
<dbReference type="Proteomes" id="UP000799779">
    <property type="component" value="Unassembled WGS sequence"/>
</dbReference>
<reference evidence="2" key="1">
    <citation type="journal article" date="2020" name="Stud. Mycol.">
        <title>101 Dothideomycetes genomes: a test case for predicting lifestyles and emergence of pathogens.</title>
        <authorList>
            <person name="Haridas S."/>
            <person name="Albert R."/>
            <person name="Binder M."/>
            <person name="Bloem J."/>
            <person name="Labutti K."/>
            <person name="Salamov A."/>
            <person name="Andreopoulos B."/>
            <person name="Baker S."/>
            <person name="Barry K."/>
            <person name="Bills G."/>
            <person name="Bluhm B."/>
            <person name="Cannon C."/>
            <person name="Castanera R."/>
            <person name="Culley D."/>
            <person name="Daum C."/>
            <person name="Ezra D."/>
            <person name="Gonzalez J."/>
            <person name="Henrissat B."/>
            <person name="Kuo A."/>
            <person name="Liang C."/>
            <person name="Lipzen A."/>
            <person name="Lutzoni F."/>
            <person name="Magnuson J."/>
            <person name="Mondo S."/>
            <person name="Nolan M."/>
            <person name="Ohm R."/>
            <person name="Pangilinan J."/>
            <person name="Park H.-J."/>
            <person name="Ramirez L."/>
            <person name="Alfaro M."/>
            <person name="Sun H."/>
            <person name="Tritt A."/>
            <person name="Yoshinaga Y."/>
            <person name="Zwiers L.-H."/>
            <person name="Turgeon B."/>
            <person name="Goodwin S."/>
            <person name="Spatafora J."/>
            <person name="Crous P."/>
            <person name="Grigoriev I."/>
        </authorList>
    </citation>
    <scope>NUCLEOTIDE SEQUENCE</scope>
    <source>
        <strain evidence="2">CBS 123094</strain>
    </source>
</reference>
<name>A0A6A5WYV7_9PLEO</name>